<comment type="similarity">
    <text evidence="3">Belongs to the DNA polymerase type-Y family.</text>
</comment>
<dbReference type="InterPro" id="IPR036420">
    <property type="entry name" value="BRCT_dom_sf"/>
</dbReference>
<dbReference type="Gene3D" id="3.30.1490.100">
    <property type="entry name" value="DNA polymerase, Y-family, little finger domain"/>
    <property type="match status" value="1"/>
</dbReference>
<feature type="region of interest" description="Disordered" evidence="16">
    <location>
        <begin position="1"/>
        <end position="165"/>
    </location>
</feature>
<dbReference type="FunFam" id="3.40.50.10190:FF:000011">
    <property type="entry name" value="DNA repair protein REV1"/>
    <property type="match status" value="1"/>
</dbReference>
<feature type="region of interest" description="Disordered" evidence="16">
    <location>
        <begin position="251"/>
        <end position="290"/>
    </location>
</feature>
<dbReference type="PANTHER" id="PTHR45990">
    <property type="entry name" value="DNA REPAIR PROTEIN REV1"/>
    <property type="match status" value="1"/>
</dbReference>
<dbReference type="GO" id="GO:0005634">
    <property type="term" value="C:nucleus"/>
    <property type="evidence" value="ECO:0007669"/>
    <property type="project" value="UniProtKB-SubCell"/>
</dbReference>
<dbReference type="FunFam" id="3.30.1490.100:FF:000001">
    <property type="entry name" value="DNA repair protein REV1"/>
    <property type="match status" value="1"/>
</dbReference>
<dbReference type="SUPFAM" id="SSF52113">
    <property type="entry name" value="BRCT domain"/>
    <property type="match status" value="1"/>
</dbReference>
<organism evidence="19 20">
    <name type="scientific">Ambrosiozyma monospora</name>
    <name type="common">Yeast</name>
    <name type="synonym">Endomycopsis monosporus</name>
    <dbReference type="NCBI Taxonomy" id="43982"/>
    <lineage>
        <taxon>Eukaryota</taxon>
        <taxon>Fungi</taxon>
        <taxon>Dikarya</taxon>
        <taxon>Ascomycota</taxon>
        <taxon>Saccharomycotina</taxon>
        <taxon>Pichiomycetes</taxon>
        <taxon>Pichiales</taxon>
        <taxon>Pichiaceae</taxon>
        <taxon>Ambrosiozyma</taxon>
    </lineage>
</organism>
<feature type="compositionally biased region" description="Acidic residues" evidence="16">
    <location>
        <begin position="40"/>
        <end position="64"/>
    </location>
</feature>
<keyword evidence="6" id="KW-0808">Transferase</keyword>
<evidence type="ECO:0000313" key="20">
    <source>
        <dbReference type="Proteomes" id="UP001165063"/>
    </source>
</evidence>
<evidence type="ECO:0000256" key="3">
    <source>
        <dbReference type="ARBA" id="ARBA00010945"/>
    </source>
</evidence>
<keyword evidence="10" id="KW-0460">Magnesium</keyword>
<evidence type="ECO:0000256" key="16">
    <source>
        <dbReference type="SAM" id="MobiDB-lite"/>
    </source>
</evidence>
<dbReference type="InterPro" id="IPR017961">
    <property type="entry name" value="DNA_pol_Y-fam_little_finger"/>
</dbReference>
<dbReference type="Gene3D" id="3.30.70.270">
    <property type="match status" value="1"/>
</dbReference>
<dbReference type="InterPro" id="IPR053848">
    <property type="entry name" value="IMS_HHH_1"/>
</dbReference>
<comment type="subcellular location">
    <subcellularLocation>
        <location evidence="2">Nucleus</location>
    </subcellularLocation>
</comment>
<dbReference type="Gene3D" id="6.10.250.1490">
    <property type="match status" value="1"/>
</dbReference>
<dbReference type="Pfam" id="PF16589">
    <property type="entry name" value="BRCT_2"/>
    <property type="match status" value="1"/>
</dbReference>
<keyword evidence="12" id="KW-0234">DNA repair</keyword>
<evidence type="ECO:0000256" key="8">
    <source>
        <dbReference type="ARBA" id="ARBA00022723"/>
    </source>
</evidence>
<feature type="domain" description="BRCT" evidence="17">
    <location>
        <begin position="344"/>
        <end position="432"/>
    </location>
</feature>
<evidence type="ECO:0000256" key="12">
    <source>
        <dbReference type="ARBA" id="ARBA00023204"/>
    </source>
</evidence>
<evidence type="ECO:0000313" key="19">
    <source>
        <dbReference type="EMBL" id="GMG38478.1"/>
    </source>
</evidence>
<dbReference type="GO" id="GO:0070987">
    <property type="term" value="P:error-free translesion synthesis"/>
    <property type="evidence" value="ECO:0007669"/>
    <property type="project" value="UniProtKB-ARBA"/>
</dbReference>
<dbReference type="CDD" id="cd17719">
    <property type="entry name" value="BRCT_Rev1"/>
    <property type="match status" value="1"/>
</dbReference>
<keyword evidence="20" id="KW-1185">Reference proteome</keyword>
<feature type="compositionally biased region" description="Acidic residues" evidence="16">
    <location>
        <begin position="252"/>
        <end position="262"/>
    </location>
</feature>
<dbReference type="GO" id="GO:0042276">
    <property type="term" value="P:error-prone translesion synthesis"/>
    <property type="evidence" value="ECO:0007669"/>
    <property type="project" value="TreeGrafter"/>
</dbReference>
<dbReference type="PANTHER" id="PTHR45990:SF1">
    <property type="entry name" value="DNA REPAIR PROTEIN REV1"/>
    <property type="match status" value="1"/>
</dbReference>
<dbReference type="AlphaFoldDB" id="A0A9W7DHN9"/>
<dbReference type="Gene3D" id="3.40.50.10190">
    <property type="entry name" value="BRCT domain"/>
    <property type="match status" value="1"/>
</dbReference>
<evidence type="ECO:0000256" key="14">
    <source>
        <dbReference type="ARBA" id="ARBA00058985"/>
    </source>
</evidence>
<sequence length="1171" mass="132307">MDLKLSQKQKHSESQLTQSYWPMDRSQDQLEGDKERQEGSDDDDNDYDDDDDEKKEEDEEEYGDDGVRVDVKSSQVDSMGTDDDGRVTSLGLGRRLIGRKRDNDVEMGVDDNDNEEDEVEEESLPVLLRQPSSRPSEFLVGPNEQSEKEALSQMHSQSQILSQSQDWGSLNDREFISLVNQLSQEKSLLNKSNLSYVNNNNNNNNNNTTNVTLPRENNTFLKSINEESDAPDDIDNSRINRSLLHDLNVVGNEEDDDDDEVVDIPNSSLKQPQLQDQEAEEDKYENPFSSLLPSSLDSEQGGGGAKEAFEFGDYATYFQNKQAGQQEQDDIYVDFVKKALQSKTHPPIFKGCIIYVNGKTNPDISQLHKLIILHGGKFLHYLGSKGAATHIVADNLTPRKKLEFRNYKVVKASWIVESIKAGKLLFWSDFTLIQVDYGQVKLNFKPAAVDEVVEKTDDAAMNPGSVDNAGGKLTGDEDNNDEFNEISQLSHIIEPGDELHATDEDVKQFPAQMDARHPDFLKTFFAKSRLHHLSSWKMDLRSDFLSKAVEVLKKRRMSNPSSNVLSQLGQRVIMHIDFDCFFATVSALKNTPPIDINKVPVCVTNGGKSADVASCNYVARSMGCKNGMWLGKARANCPNLVCLKYYFDDYERISKMFYDILLSYELDSILPVSIDEALIDCTTLCQTLDPLELMKEIKKKVLEKTQCSVSCGCGSNVLLAKLALRHAKPDGVYKVDQENVLQFLNDVSFRSLPGIGPQICNKLAIEFPNNGDTDITVGQIRTLKLDALISLFGQKTGKTIFDYARGKDDTSIDILSNPENFSRKSVSIDVNWGIRFDEPLEVEAFLGRMAKELNQRLIRARCVGSSIVLKLAIRHPSAPIEPEKYLGMGHCEFVSKSSKLGINTRELGLISTELKHTWRVLGVKTKDLRGVSVTMNKLVSEDQQVKEDVNQMKLPFKVNGKGIAVKISPSKKNKVDQPKSKPIAITDIPSRRVSPRKNVMQDAPILRQLKVSPRKTNSKSPVKTTPVSLPTKDEIEWDVFYELPIEIQEELKREMARRNMLSSPKKKNGPRYRHDIQNLMQSPTKKKKRKVTQITSQDNGLSFQGISVRHFDKILSKLEQWIDFSIVEDGPNEIDLNLFYDFLLRLNEIKGPLRVFGVIEKMENRLHLWNC</sequence>
<keyword evidence="8" id="KW-0479">Metal-binding</keyword>
<name>A0A9W7DHN9_AMBMO</name>
<dbReference type="InterPro" id="IPR043502">
    <property type="entry name" value="DNA/RNA_pol_sf"/>
</dbReference>
<evidence type="ECO:0000259" key="17">
    <source>
        <dbReference type="PROSITE" id="PS50172"/>
    </source>
</evidence>
<keyword evidence="7" id="KW-0548">Nucleotidyltransferase</keyword>
<dbReference type="InterPro" id="IPR001126">
    <property type="entry name" value="UmuC"/>
</dbReference>
<dbReference type="GO" id="GO:0017125">
    <property type="term" value="F:deoxycytidyl transferase activity"/>
    <property type="evidence" value="ECO:0007669"/>
    <property type="project" value="TreeGrafter"/>
</dbReference>
<comment type="caution">
    <text evidence="19">The sequence shown here is derived from an EMBL/GenBank/DDBJ whole genome shotgun (WGS) entry which is preliminary data.</text>
</comment>
<gene>
    <name evidence="19" type="ORF">Amon01_000495900</name>
</gene>
<feature type="compositionally biased region" description="Basic and acidic residues" evidence="16">
    <location>
        <begin position="1"/>
        <end position="13"/>
    </location>
</feature>
<dbReference type="Gene3D" id="3.40.1170.60">
    <property type="match status" value="1"/>
</dbReference>
<evidence type="ECO:0000256" key="13">
    <source>
        <dbReference type="ARBA" id="ARBA00023242"/>
    </source>
</evidence>
<keyword evidence="5" id="KW-0237">DNA synthesis</keyword>
<dbReference type="PROSITE" id="PS50173">
    <property type="entry name" value="UMUC"/>
    <property type="match status" value="1"/>
</dbReference>
<evidence type="ECO:0000256" key="10">
    <source>
        <dbReference type="ARBA" id="ARBA00022842"/>
    </source>
</evidence>
<evidence type="ECO:0000259" key="18">
    <source>
        <dbReference type="PROSITE" id="PS50173"/>
    </source>
</evidence>
<keyword evidence="11" id="KW-0238">DNA-binding</keyword>
<comment type="function">
    <text evidence="14">Deoxycytidyl transferase involved in DNA repair. Transfers a dCMP residue from dCTP to the 3'-end of a DNA primer in a template-dependent reaction. May assist in the first step in the bypass of abasic lesions by the insertion of a nucleotide opposite the lesion. Required for normal induction of mutations by physical and chemical agents. Involved in mitochondrial DNA mutagenesis.</text>
</comment>
<feature type="compositionally biased region" description="Acidic residues" evidence="16">
    <location>
        <begin position="105"/>
        <end position="123"/>
    </location>
</feature>
<evidence type="ECO:0000256" key="1">
    <source>
        <dbReference type="ARBA" id="ARBA00001946"/>
    </source>
</evidence>
<dbReference type="SUPFAM" id="SSF100879">
    <property type="entry name" value="Lesion bypass DNA polymerase (Y-family), little finger domain"/>
    <property type="match status" value="1"/>
</dbReference>
<dbReference type="EMBL" id="BSXU01002566">
    <property type="protein sequence ID" value="GMG38478.1"/>
    <property type="molecule type" value="Genomic_DNA"/>
</dbReference>
<evidence type="ECO:0000256" key="9">
    <source>
        <dbReference type="ARBA" id="ARBA00022763"/>
    </source>
</evidence>
<protein>
    <recommendedName>
        <fullName evidence="4">DNA repair protein REV1</fullName>
    </recommendedName>
    <alternativeName>
        <fullName evidence="15">Reversionless protein 1</fullName>
    </alternativeName>
</protein>
<dbReference type="GO" id="GO:0003887">
    <property type="term" value="F:DNA-directed DNA polymerase activity"/>
    <property type="evidence" value="ECO:0007669"/>
    <property type="project" value="InterPro"/>
</dbReference>
<evidence type="ECO:0000256" key="2">
    <source>
        <dbReference type="ARBA" id="ARBA00004123"/>
    </source>
</evidence>
<evidence type="ECO:0000256" key="15">
    <source>
        <dbReference type="ARBA" id="ARBA00081902"/>
    </source>
</evidence>
<dbReference type="GO" id="GO:0003684">
    <property type="term" value="F:damaged DNA binding"/>
    <property type="evidence" value="ECO:0007669"/>
    <property type="project" value="InterPro"/>
</dbReference>
<dbReference type="PROSITE" id="PS50172">
    <property type="entry name" value="BRCT"/>
    <property type="match status" value="1"/>
</dbReference>
<feature type="domain" description="UmuC" evidence="18">
    <location>
        <begin position="573"/>
        <end position="756"/>
    </location>
</feature>
<evidence type="ECO:0000256" key="11">
    <source>
        <dbReference type="ARBA" id="ARBA00023125"/>
    </source>
</evidence>
<dbReference type="Pfam" id="PF11799">
    <property type="entry name" value="IMS_C"/>
    <property type="match status" value="1"/>
</dbReference>
<evidence type="ECO:0000256" key="6">
    <source>
        <dbReference type="ARBA" id="ARBA00022679"/>
    </source>
</evidence>
<dbReference type="InterPro" id="IPR036775">
    <property type="entry name" value="DNA_pol_Y-fam_lit_finger_sf"/>
</dbReference>
<dbReference type="OrthoDB" id="427711at2759"/>
<comment type="cofactor">
    <cofactor evidence="1">
        <name>Mg(2+)</name>
        <dbReference type="ChEBI" id="CHEBI:18420"/>
    </cofactor>
</comment>
<keyword evidence="13" id="KW-0539">Nucleus</keyword>
<dbReference type="Gene3D" id="1.10.150.20">
    <property type="entry name" value="5' to 3' exonuclease, C-terminal subdomain"/>
    <property type="match status" value="1"/>
</dbReference>
<dbReference type="InterPro" id="IPR043128">
    <property type="entry name" value="Rev_trsase/Diguanyl_cyclase"/>
</dbReference>
<dbReference type="SUPFAM" id="SSF56672">
    <property type="entry name" value="DNA/RNA polymerases"/>
    <property type="match status" value="1"/>
</dbReference>
<feature type="compositionally biased region" description="Basic and acidic residues" evidence="16">
    <location>
        <begin position="25"/>
        <end position="39"/>
    </location>
</feature>
<dbReference type="Pfam" id="PF00817">
    <property type="entry name" value="IMS"/>
    <property type="match status" value="1"/>
</dbReference>
<dbReference type="GO" id="GO:0006281">
    <property type="term" value="P:DNA repair"/>
    <property type="evidence" value="ECO:0007669"/>
    <property type="project" value="UniProtKB-KW"/>
</dbReference>
<proteinExistence type="inferred from homology"/>
<dbReference type="Pfam" id="PF21999">
    <property type="entry name" value="IMS_HHH_1"/>
    <property type="match status" value="1"/>
</dbReference>
<evidence type="ECO:0000256" key="4">
    <source>
        <dbReference type="ARBA" id="ARBA00020399"/>
    </source>
</evidence>
<feature type="compositionally biased region" description="Polar residues" evidence="16">
    <location>
        <begin position="265"/>
        <end position="276"/>
    </location>
</feature>
<accession>A0A9W7DHN9</accession>
<reference evidence="19" key="1">
    <citation type="submission" date="2023-04" db="EMBL/GenBank/DDBJ databases">
        <title>Ambrosiozyma monospora NBRC 1965.</title>
        <authorList>
            <person name="Ichikawa N."/>
            <person name="Sato H."/>
            <person name="Tonouchi N."/>
        </authorList>
    </citation>
    <scope>NUCLEOTIDE SEQUENCE</scope>
    <source>
        <strain evidence="19">NBRC 1965</strain>
    </source>
</reference>
<keyword evidence="9" id="KW-0227">DNA damage</keyword>
<feature type="compositionally biased region" description="Polar residues" evidence="16">
    <location>
        <begin position="153"/>
        <end position="165"/>
    </location>
</feature>
<evidence type="ECO:0000256" key="5">
    <source>
        <dbReference type="ARBA" id="ARBA00022634"/>
    </source>
</evidence>
<evidence type="ECO:0000256" key="7">
    <source>
        <dbReference type="ARBA" id="ARBA00022695"/>
    </source>
</evidence>
<dbReference type="Proteomes" id="UP001165063">
    <property type="component" value="Unassembled WGS sequence"/>
</dbReference>
<dbReference type="GO" id="GO:0046872">
    <property type="term" value="F:metal ion binding"/>
    <property type="evidence" value="ECO:0007669"/>
    <property type="project" value="UniProtKB-KW"/>
</dbReference>
<dbReference type="InterPro" id="IPR001357">
    <property type="entry name" value="BRCT_dom"/>
</dbReference>
<dbReference type="SMART" id="SM00292">
    <property type="entry name" value="BRCT"/>
    <property type="match status" value="1"/>
</dbReference>